<proteinExistence type="predicted"/>
<dbReference type="InterPro" id="IPR001387">
    <property type="entry name" value="Cro/C1-type_HTH"/>
</dbReference>
<dbReference type="GO" id="GO:0003677">
    <property type="term" value="F:DNA binding"/>
    <property type="evidence" value="ECO:0007669"/>
    <property type="project" value="InterPro"/>
</dbReference>
<keyword evidence="3" id="KW-1185">Reference proteome</keyword>
<dbReference type="SUPFAM" id="SSF47413">
    <property type="entry name" value="lambda repressor-like DNA-binding domains"/>
    <property type="match status" value="1"/>
</dbReference>
<dbReference type="OrthoDB" id="7856077at2"/>
<feature type="domain" description="HTH cro/C1-type" evidence="1">
    <location>
        <begin position="24"/>
        <end position="78"/>
    </location>
</feature>
<protein>
    <recommendedName>
        <fullName evidence="1">HTH cro/C1-type domain-containing protein</fullName>
    </recommendedName>
</protein>
<accession>A3SMN7</accession>
<dbReference type="Proteomes" id="UP000005954">
    <property type="component" value="Unassembled WGS sequence"/>
</dbReference>
<organism evidence="2 3">
    <name type="scientific">Roseovarius nubinhibens (strain ATCC BAA-591 / DSM 15170 / ISM)</name>
    <dbReference type="NCBI Taxonomy" id="89187"/>
    <lineage>
        <taxon>Bacteria</taxon>
        <taxon>Pseudomonadati</taxon>
        <taxon>Pseudomonadota</taxon>
        <taxon>Alphaproteobacteria</taxon>
        <taxon>Rhodobacterales</taxon>
        <taxon>Roseobacteraceae</taxon>
        <taxon>Roseovarius</taxon>
    </lineage>
</organism>
<dbReference type="PROSITE" id="PS50943">
    <property type="entry name" value="HTH_CROC1"/>
    <property type="match status" value="1"/>
</dbReference>
<dbReference type="InterPro" id="IPR010982">
    <property type="entry name" value="Lambda_DNA-bd_dom_sf"/>
</dbReference>
<comment type="caution">
    <text evidence="2">The sequence shown here is derived from an EMBL/GenBank/DDBJ whole genome shotgun (WGS) entry which is preliminary data.</text>
</comment>
<dbReference type="STRING" id="89187.ISM_12715"/>
<evidence type="ECO:0000313" key="3">
    <source>
        <dbReference type="Proteomes" id="UP000005954"/>
    </source>
</evidence>
<evidence type="ECO:0000259" key="1">
    <source>
        <dbReference type="PROSITE" id="PS50943"/>
    </source>
</evidence>
<dbReference type="HOGENOM" id="CLU_2332589_0_0_5"/>
<dbReference type="EMBL" id="AALY01000002">
    <property type="protein sequence ID" value="EAP75727.1"/>
    <property type="molecule type" value="Genomic_DNA"/>
</dbReference>
<dbReference type="RefSeq" id="WP_009814552.1">
    <property type="nucleotide sequence ID" value="NZ_CH724156.1"/>
</dbReference>
<dbReference type="eggNOG" id="COG1396">
    <property type="taxonomic scope" value="Bacteria"/>
</dbReference>
<dbReference type="AlphaFoldDB" id="A3SMN7"/>
<dbReference type="Gene3D" id="1.10.260.40">
    <property type="entry name" value="lambda repressor-like DNA-binding domains"/>
    <property type="match status" value="1"/>
</dbReference>
<gene>
    <name evidence="2" type="ORF">ISM_12715</name>
</gene>
<name>A3SMN7_ROSNI</name>
<dbReference type="SMART" id="SM00530">
    <property type="entry name" value="HTH_XRE"/>
    <property type="match status" value="1"/>
</dbReference>
<sequence length="112" mass="12425">MDLLTKEKLARRHDDSVEACAIRLRAARLMTGLSQADAAAEAGASNTALNNAERARNYPQTKVMRWLYRAHRVDFNFLLAGEFSQLPADVQSAIFAILSDMNETPATDQKSN</sequence>
<evidence type="ECO:0000313" key="2">
    <source>
        <dbReference type="EMBL" id="EAP75727.1"/>
    </source>
</evidence>
<reference evidence="2 3" key="1">
    <citation type="submission" date="2005-12" db="EMBL/GenBank/DDBJ databases">
        <authorList>
            <person name="Moran M.A."/>
            <person name="Ferriera S."/>
            <person name="Johnson J."/>
            <person name="Kravitz S."/>
            <person name="Halpern A."/>
            <person name="Remington K."/>
            <person name="Beeson K."/>
            <person name="Tran B."/>
            <person name="Rogers Y.-H."/>
            <person name="Friedman R."/>
            <person name="Venter J.C."/>
        </authorList>
    </citation>
    <scope>NUCLEOTIDE SEQUENCE [LARGE SCALE GENOMIC DNA]</scope>
    <source>
        <strain evidence="3">ATCC BAA-591 / DSM 15170 / ISM</strain>
    </source>
</reference>